<accession>A0A9P5YAZ0</accession>
<dbReference type="EMBL" id="MU150250">
    <property type="protein sequence ID" value="KAF9465056.1"/>
    <property type="molecule type" value="Genomic_DNA"/>
</dbReference>
<organism evidence="3 4">
    <name type="scientific">Collybia nuda</name>
    <dbReference type="NCBI Taxonomy" id="64659"/>
    <lineage>
        <taxon>Eukaryota</taxon>
        <taxon>Fungi</taxon>
        <taxon>Dikarya</taxon>
        <taxon>Basidiomycota</taxon>
        <taxon>Agaricomycotina</taxon>
        <taxon>Agaricomycetes</taxon>
        <taxon>Agaricomycetidae</taxon>
        <taxon>Agaricales</taxon>
        <taxon>Tricholomatineae</taxon>
        <taxon>Clitocybaceae</taxon>
        <taxon>Collybia</taxon>
    </lineage>
</organism>
<comment type="caution">
    <text evidence="3">The sequence shown here is derived from an EMBL/GenBank/DDBJ whole genome shotgun (WGS) entry which is preliminary data.</text>
</comment>
<evidence type="ECO:0000313" key="4">
    <source>
        <dbReference type="Proteomes" id="UP000807353"/>
    </source>
</evidence>
<gene>
    <name evidence="3" type="ORF">BDZ94DRAFT_1320650</name>
</gene>
<dbReference type="OrthoDB" id="2657661at2759"/>
<feature type="transmembrane region" description="Helical" evidence="2">
    <location>
        <begin position="626"/>
        <end position="650"/>
    </location>
</feature>
<feature type="transmembrane region" description="Helical" evidence="2">
    <location>
        <begin position="574"/>
        <end position="594"/>
    </location>
</feature>
<evidence type="ECO:0000256" key="2">
    <source>
        <dbReference type="SAM" id="Phobius"/>
    </source>
</evidence>
<feature type="transmembrane region" description="Helical" evidence="2">
    <location>
        <begin position="662"/>
        <end position="682"/>
    </location>
</feature>
<reference evidence="3" key="1">
    <citation type="submission" date="2020-11" db="EMBL/GenBank/DDBJ databases">
        <authorList>
            <consortium name="DOE Joint Genome Institute"/>
            <person name="Ahrendt S."/>
            <person name="Riley R."/>
            <person name="Andreopoulos W."/>
            <person name="Labutti K."/>
            <person name="Pangilinan J."/>
            <person name="Ruiz-Duenas F.J."/>
            <person name="Barrasa J.M."/>
            <person name="Sanchez-Garcia M."/>
            <person name="Camarero S."/>
            <person name="Miyauchi S."/>
            <person name="Serrano A."/>
            <person name="Linde D."/>
            <person name="Babiker R."/>
            <person name="Drula E."/>
            <person name="Ayuso-Fernandez I."/>
            <person name="Pacheco R."/>
            <person name="Padilla G."/>
            <person name="Ferreira P."/>
            <person name="Barriuso J."/>
            <person name="Kellner H."/>
            <person name="Castanera R."/>
            <person name="Alfaro M."/>
            <person name="Ramirez L."/>
            <person name="Pisabarro A.G."/>
            <person name="Kuo A."/>
            <person name="Tritt A."/>
            <person name="Lipzen A."/>
            <person name="He G."/>
            <person name="Yan M."/>
            <person name="Ng V."/>
            <person name="Cullen D."/>
            <person name="Martin F."/>
            <person name="Rosso M.-N."/>
            <person name="Henrissat B."/>
            <person name="Hibbett D."/>
            <person name="Martinez A.T."/>
            <person name="Grigoriev I.V."/>
        </authorList>
    </citation>
    <scope>NUCLEOTIDE SEQUENCE</scope>
    <source>
        <strain evidence="3">CBS 247.69</strain>
    </source>
</reference>
<protein>
    <submittedName>
        <fullName evidence="3">Uncharacterized protein</fullName>
    </submittedName>
</protein>
<feature type="region of interest" description="Disordered" evidence="1">
    <location>
        <begin position="1"/>
        <end position="32"/>
    </location>
</feature>
<keyword evidence="2" id="KW-0472">Membrane</keyword>
<sequence>MRDKLTAHHPGRSPISDNNTYPQISTQASRVPSGRLGLVRSSSCYELREPDGGLRSEATAYISHSASVPYIPPAEDPGDVVFDDSASDFTIPIQVLPPDYPPSQSGDLVHYPDAQQGEHIPIEAGLLWNPNRPSTDTLHNDRASRFDFENASHSLHSSPRSFASSTSTLHDISLQNISLGVHGSRVSVFISPVAQPNNDLPEYRSFRADSSLEVADHVYGLIPSKLKRYRRKRILSTCENPEVEVRPAVRNFAQSILPEGWVKHIHPEGRPTFYNEEKRIITESWILDQEVYECLTSSFLLLEDFIRVGRYEFPPDCHLVLDVEEKMEDTDQYWCGYYYVSHSTQVIFWLEKIDISEFFVAAETEVEEARIKIHMEYQYWYHWGLFPNVNDLTPSILNLMSNHIRDAQTDLLTSPEHTVLPFSLEDIKNWASIVRDAREQLVNFDDRPTTWFVGRFMSFLCESRFHNFYGQYGARLARSQSIHGSLQRRRSNLIKTLSPLLFSAPNVHLKVMEGLWVDKLTLKAPWSEFFAQLVEEWKGHTASILLNANVAFLAIPSNDPGDDQKVFYRSPTQIASYLSVITSSASMLLALLLLRQYQTRNRSNVEDTNKFLERSDHQTRGLETLAILYSLPYALLVWGLVTFFLAFFIMCFQDSDAVTRSVVGVACFLAAILVVWCIWMGWEESQDRWWSPLLRWAQVQWNRRILRRSSDDGEDEGAHYSSKMFCWPWLLQLGRKPTSVSLYDAESLPPHQGG</sequence>
<evidence type="ECO:0000313" key="3">
    <source>
        <dbReference type="EMBL" id="KAF9465056.1"/>
    </source>
</evidence>
<keyword evidence="4" id="KW-1185">Reference proteome</keyword>
<dbReference type="AlphaFoldDB" id="A0A9P5YAZ0"/>
<feature type="compositionally biased region" description="Polar residues" evidence="1">
    <location>
        <begin position="15"/>
        <end position="30"/>
    </location>
</feature>
<keyword evidence="2" id="KW-0812">Transmembrane</keyword>
<proteinExistence type="predicted"/>
<evidence type="ECO:0000256" key="1">
    <source>
        <dbReference type="SAM" id="MobiDB-lite"/>
    </source>
</evidence>
<keyword evidence="2" id="KW-1133">Transmembrane helix</keyword>
<dbReference type="Proteomes" id="UP000807353">
    <property type="component" value="Unassembled WGS sequence"/>
</dbReference>
<name>A0A9P5YAZ0_9AGAR</name>